<evidence type="ECO:0000256" key="4">
    <source>
        <dbReference type="SAM" id="MobiDB-lite"/>
    </source>
</evidence>
<dbReference type="SUPFAM" id="SSF54631">
    <property type="entry name" value="CBS-domain pair"/>
    <property type="match status" value="2"/>
</dbReference>
<name>A0A383WDU2_TETOB</name>
<evidence type="ECO:0000256" key="1">
    <source>
        <dbReference type="ARBA" id="ARBA00022737"/>
    </source>
</evidence>
<keyword evidence="7" id="KW-1185">Reference proteome</keyword>
<proteinExistence type="predicted"/>
<dbReference type="AlphaFoldDB" id="A0A383WDU2"/>
<dbReference type="InterPro" id="IPR000644">
    <property type="entry name" value="CBS_dom"/>
</dbReference>
<evidence type="ECO:0000256" key="2">
    <source>
        <dbReference type="ARBA" id="ARBA00023122"/>
    </source>
</evidence>
<keyword evidence="2 3" id="KW-0129">CBS domain</keyword>
<feature type="compositionally biased region" description="Basic and acidic residues" evidence="4">
    <location>
        <begin position="466"/>
        <end position="480"/>
    </location>
</feature>
<accession>A0A383WDU2</accession>
<dbReference type="EMBL" id="FNXT01001229">
    <property type="protein sequence ID" value="SZX75342.1"/>
    <property type="molecule type" value="Genomic_DNA"/>
</dbReference>
<dbReference type="GO" id="GO:0005737">
    <property type="term" value="C:cytoplasm"/>
    <property type="evidence" value="ECO:0007669"/>
    <property type="project" value="TreeGrafter"/>
</dbReference>
<evidence type="ECO:0000313" key="6">
    <source>
        <dbReference type="EMBL" id="SZX75342.1"/>
    </source>
</evidence>
<feature type="compositionally biased region" description="Low complexity" evidence="4">
    <location>
        <begin position="447"/>
        <end position="465"/>
    </location>
</feature>
<dbReference type="PANTHER" id="PTHR13780">
    <property type="entry name" value="AMP-ACTIVATED PROTEIN KINASE, GAMMA REGULATORY SUBUNIT"/>
    <property type="match status" value="1"/>
</dbReference>
<reference evidence="6 7" key="1">
    <citation type="submission" date="2016-10" db="EMBL/GenBank/DDBJ databases">
        <authorList>
            <person name="Cai Z."/>
        </authorList>
    </citation>
    <scope>NUCLEOTIDE SEQUENCE [LARGE SCALE GENOMIC DNA]</scope>
</reference>
<evidence type="ECO:0000313" key="7">
    <source>
        <dbReference type="Proteomes" id="UP000256970"/>
    </source>
</evidence>
<dbReference type="PROSITE" id="PS51371">
    <property type="entry name" value="CBS"/>
    <property type="match status" value="2"/>
</dbReference>
<organism evidence="6 7">
    <name type="scientific">Tetradesmus obliquus</name>
    <name type="common">Green alga</name>
    <name type="synonym">Acutodesmus obliquus</name>
    <dbReference type="NCBI Taxonomy" id="3088"/>
    <lineage>
        <taxon>Eukaryota</taxon>
        <taxon>Viridiplantae</taxon>
        <taxon>Chlorophyta</taxon>
        <taxon>core chlorophytes</taxon>
        <taxon>Chlorophyceae</taxon>
        <taxon>CS clade</taxon>
        <taxon>Sphaeropleales</taxon>
        <taxon>Scenedesmaceae</taxon>
        <taxon>Tetradesmus</taxon>
    </lineage>
</organism>
<dbReference type="Pfam" id="PF00571">
    <property type="entry name" value="CBS"/>
    <property type="match status" value="2"/>
</dbReference>
<evidence type="ECO:0000259" key="5">
    <source>
        <dbReference type="PROSITE" id="PS51371"/>
    </source>
</evidence>
<dbReference type="PANTHER" id="PTHR13780:SF128">
    <property type="entry name" value="CBS DOMAIN-CONTAINING PROTEIN"/>
    <property type="match status" value="1"/>
</dbReference>
<feature type="domain" description="CBS" evidence="5">
    <location>
        <begin position="386"/>
        <end position="445"/>
    </location>
</feature>
<feature type="region of interest" description="Disordered" evidence="4">
    <location>
        <begin position="447"/>
        <end position="480"/>
    </location>
</feature>
<protein>
    <recommendedName>
        <fullName evidence="5">CBS domain-containing protein</fullName>
    </recommendedName>
</protein>
<dbReference type="SMART" id="SM00116">
    <property type="entry name" value="CBS"/>
    <property type="match status" value="2"/>
</dbReference>
<dbReference type="Gene3D" id="3.10.580.10">
    <property type="entry name" value="CBS-domain"/>
    <property type="match status" value="3"/>
</dbReference>
<evidence type="ECO:0000256" key="3">
    <source>
        <dbReference type="PROSITE-ProRule" id="PRU00703"/>
    </source>
</evidence>
<dbReference type="STRING" id="3088.A0A383WDU2"/>
<keyword evidence="1" id="KW-0677">Repeat</keyword>
<gene>
    <name evidence="6" type="ORF">BQ4739_LOCUS15622</name>
</gene>
<dbReference type="Proteomes" id="UP000256970">
    <property type="component" value="Unassembled WGS sequence"/>
</dbReference>
<dbReference type="InterPro" id="IPR050511">
    <property type="entry name" value="AMPK_gamma/SDS23_families"/>
</dbReference>
<dbReference type="InterPro" id="IPR046342">
    <property type="entry name" value="CBS_dom_sf"/>
</dbReference>
<sequence length="480" mass="51635">MAPACTPETIERIATLLKDTNLHDLLSPQNVIILKDSATVEQSLKTLASKRILSSPVVAAPDADAKPPGCGCLAPLFAPAPPGAHWPQEKGLAGNHQILGFLDVRDVLSSFLAVSVAAAAAAAAAAGACRKPPDPGLPGVRDVLSSFLAELEGHGNLPKMKMLQKMRLLEEQGSSFATTAIKDLKVFGGDGDFLHTSEAAQTSVLDVIVNGLLNPKERGAHQGKHIVTGTVHRVAIYDNHFRINNIISQTDIIKFIFMNKGELGDLATKTAAELGWASRPVVTLGPDVSAIEAMLLMNQKQISALAVVDGVGKIIGNFSVSEMRTIMAEHFGALALPVGEFLALEHGTEFQGYSHIHEQEVVQSKGHKFITDRIARARPRTPGEEVGQNLILVTPQATMIEILDKIVSHRIHRVYVIDELERPVGVVTCTDVVRLIISLVQPAALPASRPSSAKQLQQLEQQEAEQQQHDQQKDADAMQQ</sequence>
<feature type="domain" description="CBS" evidence="5">
    <location>
        <begin position="277"/>
        <end position="334"/>
    </location>
</feature>
<dbReference type="GO" id="GO:0005634">
    <property type="term" value="C:nucleus"/>
    <property type="evidence" value="ECO:0007669"/>
    <property type="project" value="TreeGrafter"/>
</dbReference>